<feature type="transmembrane region" description="Helical" evidence="2">
    <location>
        <begin position="57"/>
        <end position="81"/>
    </location>
</feature>
<sequence>SLSLSLSLWSFVVFSRVDRLQAGIFACFCFVWKTKAHPTAPPRHPIVQTFLWLQIKMGYVVVVSVPVILFIVIIALAFYLIGRANGRREAVSAQQHFGPPVPPPLQAQEKSDQV</sequence>
<feature type="non-terminal residue" evidence="3">
    <location>
        <position position="1"/>
    </location>
</feature>
<gene>
    <name evidence="3" type="ORF">Prudu_017531</name>
</gene>
<evidence type="ECO:0000256" key="2">
    <source>
        <dbReference type="SAM" id="Phobius"/>
    </source>
</evidence>
<reference evidence="3" key="1">
    <citation type="journal article" date="2019" name="Science">
        <title>Mutation of a bHLH transcription factor allowed almond domestication.</title>
        <authorList>
            <person name="Sanchez-Perez R."/>
            <person name="Pavan S."/>
            <person name="Mazzeo R."/>
            <person name="Moldovan C."/>
            <person name="Aiese Cigliano R."/>
            <person name="Del Cueto J."/>
            <person name="Ricciardi F."/>
            <person name="Lotti C."/>
            <person name="Ricciardi L."/>
            <person name="Dicenta F."/>
            <person name="Lopez-Marques R.L."/>
            <person name="Lindberg Moller B."/>
        </authorList>
    </citation>
    <scope>NUCLEOTIDE SEQUENCE</scope>
</reference>
<organism evidence="3">
    <name type="scientific">Prunus dulcis</name>
    <name type="common">Almond</name>
    <name type="synonym">Amygdalus dulcis</name>
    <dbReference type="NCBI Taxonomy" id="3755"/>
    <lineage>
        <taxon>Eukaryota</taxon>
        <taxon>Viridiplantae</taxon>
        <taxon>Streptophyta</taxon>
        <taxon>Embryophyta</taxon>
        <taxon>Tracheophyta</taxon>
        <taxon>Spermatophyta</taxon>
        <taxon>Magnoliopsida</taxon>
        <taxon>eudicotyledons</taxon>
        <taxon>Gunneridae</taxon>
        <taxon>Pentapetalae</taxon>
        <taxon>rosids</taxon>
        <taxon>fabids</taxon>
        <taxon>Rosales</taxon>
        <taxon>Rosaceae</taxon>
        <taxon>Amygdaloideae</taxon>
        <taxon>Amygdaleae</taxon>
        <taxon>Prunus</taxon>
    </lineage>
</organism>
<evidence type="ECO:0000313" key="3">
    <source>
        <dbReference type="EMBL" id="BBH05988.1"/>
    </source>
</evidence>
<feature type="region of interest" description="Disordered" evidence="1">
    <location>
        <begin position="93"/>
        <end position="114"/>
    </location>
</feature>
<keyword evidence="2" id="KW-1133">Transmembrane helix</keyword>
<dbReference type="EMBL" id="AP019302">
    <property type="protein sequence ID" value="BBH05988.1"/>
    <property type="molecule type" value="Genomic_DNA"/>
</dbReference>
<keyword evidence="2" id="KW-0812">Transmembrane</keyword>
<dbReference type="AlphaFoldDB" id="A0A4Y1RQ11"/>
<proteinExistence type="predicted"/>
<accession>A0A4Y1RQ11</accession>
<name>A0A4Y1RQ11_PRUDU</name>
<evidence type="ECO:0000256" key="1">
    <source>
        <dbReference type="SAM" id="MobiDB-lite"/>
    </source>
</evidence>
<keyword evidence="2" id="KW-0472">Membrane</keyword>
<protein>
    <submittedName>
        <fullName evidence="3">Uncharacterized protein</fullName>
    </submittedName>
</protein>